<evidence type="ECO:0000313" key="5">
    <source>
        <dbReference type="Proteomes" id="UP000824469"/>
    </source>
</evidence>
<dbReference type="SUPFAM" id="SSF47459">
    <property type="entry name" value="HLH, helix-loop-helix DNA-binding domain"/>
    <property type="match status" value="1"/>
</dbReference>
<evidence type="ECO:0000256" key="2">
    <source>
        <dbReference type="ARBA" id="ARBA00023163"/>
    </source>
</evidence>
<accession>A0AA38BY32</accession>
<evidence type="ECO:0000313" key="4">
    <source>
        <dbReference type="EMBL" id="KAH9290721.1"/>
    </source>
</evidence>
<feature type="non-terminal residue" evidence="4">
    <location>
        <position position="112"/>
    </location>
</feature>
<dbReference type="Pfam" id="PF00010">
    <property type="entry name" value="HLH"/>
    <property type="match status" value="1"/>
</dbReference>
<evidence type="ECO:0000256" key="1">
    <source>
        <dbReference type="ARBA" id="ARBA00023015"/>
    </source>
</evidence>
<sequence>NVEEPVLFESENQRLPVNDVIAWPNTGVKEEAVFRSVKPLSKFNSSNFVEWNFIITLTLTLISNGTGGRVAINIDNDHDKLAIHHVVAERKRRDEMKEIFSALRKLLSINPK</sequence>
<organism evidence="4 5">
    <name type="scientific">Taxus chinensis</name>
    <name type="common">Chinese yew</name>
    <name type="synonym">Taxus wallichiana var. chinensis</name>
    <dbReference type="NCBI Taxonomy" id="29808"/>
    <lineage>
        <taxon>Eukaryota</taxon>
        <taxon>Viridiplantae</taxon>
        <taxon>Streptophyta</taxon>
        <taxon>Embryophyta</taxon>
        <taxon>Tracheophyta</taxon>
        <taxon>Spermatophyta</taxon>
        <taxon>Pinopsida</taxon>
        <taxon>Pinidae</taxon>
        <taxon>Conifers II</taxon>
        <taxon>Cupressales</taxon>
        <taxon>Taxaceae</taxon>
        <taxon>Taxus</taxon>
    </lineage>
</organism>
<dbReference type="GO" id="GO:0046983">
    <property type="term" value="F:protein dimerization activity"/>
    <property type="evidence" value="ECO:0007669"/>
    <property type="project" value="InterPro"/>
</dbReference>
<keyword evidence="1" id="KW-0805">Transcription regulation</keyword>
<dbReference type="InterPro" id="IPR036638">
    <property type="entry name" value="HLH_DNA-bd_sf"/>
</dbReference>
<proteinExistence type="predicted"/>
<reference evidence="4 5" key="1">
    <citation type="journal article" date="2021" name="Nat. Plants">
        <title>The Taxus genome provides insights into paclitaxel biosynthesis.</title>
        <authorList>
            <person name="Xiong X."/>
            <person name="Gou J."/>
            <person name="Liao Q."/>
            <person name="Li Y."/>
            <person name="Zhou Q."/>
            <person name="Bi G."/>
            <person name="Li C."/>
            <person name="Du R."/>
            <person name="Wang X."/>
            <person name="Sun T."/>
            <person name="Guo L."/>
            <person name="Liang H."/>
            <person name="Lu P."/>
            <person name="Wu Y."/>
            <person name="Zhang Z."/>
            <person name="Ro D.K."/>
            <person name="Shang Y."/>
            <person name="Huang S."/>
            <person name="Yan J."/>
        </authorList>
    </citation>
    <scope>NUCLEOTIDE SEQUENCE [LARGE SCALE GENOMIC DNA]</scope>
    <source>
        <strain evidence="4">Ta-2019</strain>
    </source>
</reference>
<keyword evidence="5" id="KW-1185">Reference proteome</keyword>
<feature type="domain" description="BHLH" evidence="3">
    <location>
        <begin position="80"/>
        <end position="112"/>
    </location>
</feature>
<dbReference type="AlphaFoldDB" id="A0AA38BY32"/>
<comment type="caution">
    <text evidence="4">The sequence shown here is derived from an EMBL/GenBank/DDBJ whole genome shotgun (WGS) entry which is preliminary data.</text>
</comment>
<name>A0AA38BY32_TAXCH</name>
<protein>
    <recommendedName>
        <fullName evidence="3">BHLH domain-containing protein</fullName>
    </recommendedName>
</protein>
<dbReference type="Proteomes" id="UP000824469">
    <property type="component" value="Unassembled WGS sequence"/>
</dbReference>
<feature type="non-terminal residue" evidence="4">
    <location>
        <position position="1"/>
    </location>
</feature>
<keyword evidence="2" id="KW-0804">Transcription</keyword>
<dbReference type="PROSITE" id="PS50888">
    <property type="entry name" value="BHLH"/>
    <property type="match status" value="1"/>
</dbReference>
<evidence type="ECO:0000259" key="3">
    <source>
        <dbReference type="PROSITE" id="PS50888"/>
    </source>
</evidence>
<dbReference type="InterPro" id="IPR011598">
    <property type="entry name" value="bHLH_dom"/>
</dbReference>
<dbReference type="EMBL" id="JAHRHJ020003813">
    <property type="protein sequence ID" value="KAH9290721.1"/>
    <property type="molecule type" value="Genomic_DNA"/>
</dbReference>
<gene>
    <name evidence="4" type="ORF">KI387_034838</name>
</gene>